<dbReference type="SUPFAM" id="SSF81321">
    <property type="entry name" value="Family A G protein-coupled receptor-like"/>
    <property type="match status" value="1"/>
</dbReference>
<comment type="subcellular location">
    <subcellularLocation>
        <location evidence="1">Membrane</location>
    </subcellularLocation>
</comment>
<feature type="domain" description="G-protein coupled receptors family 1 profile" evidence="7">
    <location>
        <begin position="42"/>
        <end position="295"/>
    </location>
</feature>
<dbReference type="PANTHER" id="PTHR26451">
    <property type="entry name" value="G_PROTEIN_RECEP_F1_2 DOMAIN-CONTAINING PROTEIN"/>
    <property type="match status" value="1"/>
</dbReference>
<feature type="transmembrane region" description="Helical" evidence="6">
    <location>
        <begin position="109"/>
        <end position="130"/>
    </location>
</feature>
<dbReference type="PRINTS" id="PR00237">
    <property type="entry name" value="GPCRRHODOPSN"/>
</dbReference>
<dbReference type="InterPro" id="IPR017452">
    <property type="entry name" value="GPCR_Rhodpsn_7TM"/>
</dbReference>
<dbReference type="InterPro" id="IPR052921">
    <property type="entry name" value="GPCR1_Superfamily_Member"/>
</dbReference>
<dbReference type="KEGG" id="bbel:109470252"/>
<keyword evidence="8" id="KW-1185">Reference proteome</keyword>
<reference evidence="9" key="1">
    <citation type="submission" date="2025-08" db="UniProtKB">
        <authorList>
            <consortium name="RefSeq"/>
        </authorList>
    </citation>
    <scope>IDENTIFICATION</scope>
    <source>
        <tissue evidence="9">Gonad</tissue>
    </source>
</reference>
<dbReference type="InterPro" id="IPR000276">
    <property type="entry name" value="GPCR_Rhodpsn"/>
</dbReference>
<dbReference type="OrthoDB" id="9990126at2759"/>
<feature type="transmembrane region" description="Helical" evidence="6">
    <location>
        <begin position="238"/>
        <end position="258"/>
    </location>
</feature>
<feature type="compositionally biased region" description="Polar residues" evidence="5">
    <location>
        <begin position="374"/>
        <end position="406"/>
    </location>
</feature>
<dbReference type="GeneID" id="109470252"/>
<dbReference type="PROSITE" id="PS50262">
    <property type="entry name" value="G_PROTEIN_RECEP_F1_2"/>
    <property type="match status" value="1"/>
</dbReference>
<keyword evidence="3 6" id="KW-1133">Transmembrane helix</keyword>
<dbReference type="RefSeq" id="XP_019624676.1">
    <property type="nucleotide sequence ID" value="XM_019769117.1"/>
</dbReference>
<accession>A0A6P4Z523</accession>
<proteinExistence type="predicted"/>
<gene>
    <name evidence="9" type="primary">LOC109470252</name>
</gene>
<evidence type="ECO:0000256" key="5">
    <source>
        <dbReference type="SAM" id="MobiDB-lite"/>
    </source>
</evidence>
<evidence type="ECO:0000256" key="4">
    <source>
        <dbReference type="ARBA" id="ARBA00023136"/>
    </source>
</evidence>
<keyword evidence="4 6" id="KW-0472">Membrane</keyword>
<evidence type="ECO:0000256" key="1">
    <source>
        <dbReference type="ARBA" id="ARBA00004370"/>
    </source>
</evidence>
<feature type="region of interest" description="Disordered" evidence="5">
    <location>
        <begin position="341"/>
        <end position="427"/>
    </location>
</feature>
<evidence type="ECO:0000313" key="8">
    <source>
        <dbReference type="Proteomes" id="UP000515135"/>
    </source>
</evidence>
<name>A0A6P4Z523_BRABE</name>
<dbReference type="GO" id="GO:0004930">
    <property type="term" value="F:G protein-coupled receptor activity"/>
    <property type="evidence" value="ECO:0007669"/>
    <property type="project" value="InterPro"/>
</dbReference>
<protein>
    <submittedName>
        <fullName evidence="9">Olfactory receptor 1082-like</fullName>
    </submittedName>
</protein>
<dbReference type="Gene3D" id="1.20.1070.10">
    <property type="entry name" value="Rhodopsin 7-helix transmembrane proteins"/>
    <property type="match status" value="1"/>
</dbReference>
<dbReference type="Pfam" id="PF00001">
    <property type="entry name" value="7tm_1"/>
    <property type="match status" value="1"/>
</dbReference>
<organism evidence="8 9">
    <name type="scientific">Branchiostoma belcheri</name>
    <name type="common">Amphioxus</name>
    <dbReference type="NCBI Taxonomy" id="7741"/>
    <lineage>
        <taxon>Eukaryota</taxon>
        <taxon>Metazoa</taxon>
        <taxon>Chordata</taxon>
        <taxon>Cephalochordata</taxon>
        <taxon>Leptocardii</taxon>
        <taxon>Amphioxiformes</taxon>
        <taxon>Branchiostomatidae</taxon>
        <taxon>Branchiostoma</taxon>
    </lineage>
</organism>
<dbReference type="CDD" id="cd00637">
    <property type="entry name" value="7tm_classA_rhodopsin-like"/>
    <property type="match status" value="1"/>
</dbReference>
<evidence type="ECO:0000313" key="9">
    <source>
        <dbReference type="RefSeq" id="XP_019624676.1"/>
    </source>
</evidence>
<evidence type="ECO:0000256" key="2">
    <source>
        <dbReference type="ARBA" id="ARBA00022692"/>
    </source>
</evidence>
<dbReference type="AlphaFoldDB" id="A0A6P4Z523"/>
<evidence type="ECO:0000256" key="6">
    <source>
        <dbReference type="SAM" id="Phobius"/>
    </source>
</evidence>
<feature type="compositionally biased region" description="Polar residues" evidence="5">
    <location>
        <begin position="346"/>
        <end position="357"/>
    </location>
</feature>
<feature type="transmembrane region" description="Helical" evidence="6">
    <location>
        <begin position="142"/>
        <end position="164"/>
    </location>
</feature>
<evidence type="ECO:0000256" key="3">
    <source>
        <dbReference type="ARBA" id="ARBA00022989"/>
    </source>
</evidence>
<feature type="transmembrane region" description="Helical" evidence="6">
    <location>
        <begin position="192"/>
        <end position="211"/>
    </location>
</feature>
<feature type="transmembrane region" description="Helical" evidence="6">
    <location>
        <begin position="73"/>
        <end position="89"/>
    </location>
</feature>
<keyword evidence="2 6" id="KW-0812">Transmembrane</keyword>
<dbReference type="PANTHER" id="PTHR26451:SF897">
    <property type="entry name" value="TRACE AMINE-ASSOCIATED RECEPTOR 5-LIKE"/>
    <property type="match status" value="1"/>
</dbReference>
<feature type="transmembrane region" description="Helical" evidence="6">
    <location>
        <begin position="278"/>
        <end position="297"/>
    </location>
</feature>
<dbReference type="GO" id="GO:0016020">
    <property type="term" value="C:membrane"/>
    <property type="evidence" value="ECO:0007669"/>
    <property type="project" value="UniProtKB-SubCell"/>
</dbReference>
<dbReference type="Proteomes" id="UP000515135">
    <property type="component" value="Unplaced"/>
</dbReference>
<feature type="transmembrane region" description="Helical" evidence="6">
    <location>
        <begin position="31"/>
        <end position="52"/>
    </location>
</feature>
<sequence length="469" mass="51621">MAEEASGFSANNDSMYRNLSDSLLSRGLQTAYLTVSLVVAVGCSLLLIILAWKKKYLQKPRHYLRCNLAVDDLIFTGCMIPMKISVLFSENRSSLQLLCGLQRIVAPPLSISMFGTYLLMAIELYYFICYPLHYNSKVTTKWAVIGIVTVRVLALFFGLGPVVIKQLENPGSRICDRDPLDSTTAAAIFRDIYQIGIILVVLAIIILYCFVFKEARKQQERDENRNLWLYQTKAFKTLAPHVIVLAVSVATLMSMLVLKRAMLTKENAPVTLHRAEKAASILYLTLSSMVNPIVYSVRQPEFRRAMRELCGMTPNAPVAPAASTPPIQHGQDMEMAVIDIPDHGNESSGQDVTSAPHSQEEEAMNEGQHGGTQGTSHSSPGTDTTDNTVSSGRNQWLAATTSSPNIGHSHRGRHAWPANITSQSRPNTVNTGGNLWLALTTPSCQSSPNIGHRVRHAWPGGITSKSRIL</sequence>
<evidence type="ECO:0000259" key="7">
    <source>
        <dbReference type="PROSITE" id="PS50262"/>
    </source>
</evidence>